<evidence type="ECO:0000256" key="6">
    <source>
        <dbReference type="HAMAP-Rule" id="MF_00944"/>
    </source>
</evidence>
<dbReference type="Pfam" id="PF01926">
    <property type="entry name" value="MMR_HSR1"/>
    <property type="match status" value="1"/>
</dbReference>
<dbReference type="InterPro" id="IPR013029">
    <property type="entry name" value="YchF_C"/>
</dbReference>
<dbReference type="CDD" id="cd04867">
    <property type="entry name" value="TGS_YchF_OLA1"/>
    <property type="match status" value="1"/>
</dbReference>
<evidence type="ECO:0000259" key="8">
    <source>
        <dbReference type="PROSITE" id="PS51880"/>
    </source>
</evidence>
<dbReference type="Pfam" id="PF06071">
    <property type="entry name" value="YchF-GTPase_C"/>
    <property type="match status" value="1"/>
</dbReference>
<dbReference type="InterPro" id="IPR004095">
    <property type="entry name" value="TGS"/>
</dbReference>
<dbReference type="InterPro" id="IPR004396">
    <property type="entry name" value="ATPase_YchF/OLA1"/>
</dbReference>
<evidence type="ECO:0000256" key="5">
    <source>
        <dbReference type="ARBA" id="ARBA00022842"/>
    </source>
</evidence>
<dbReference type="FunFam" id="1.10.150.300:FF:000001">
    <property type="entry name" value="Ribosome-binding ATPase YchF"/>
    <property type="match status" value="1"/>
</dbReference>
<dbReference type="Proteomes" id="UP000320390">
    <property type="component" value="Chromosome"/>
</dbReference>
<dbReference type="PROSITE" id="PS51710">
    <property type="entry name" value="G_OBG"/>
    <property type="match status" value="1"/>
</dbReference>
<reference evidence="9 10" key="1">
    <citation type="submission" date="2019-02" db="EMBL/GenBank/DDBJ databases">
        <title>Deep-cultivation of Planctomycetes and their phenomic and genomic characterization uncovers novel biology.</title>
        <authorList>
            <person name="Wiegand S."/>
            <person name="Jogler M."/>
            <person name="Boedeker C."/>
            <person name="Pinto D."/>
            <person name="Vollmers J."/>
            <person name="Rivas-Marin E."/>
            <person name="Kohn T."/>
            <person name="Peeters S.H."/>
            <person name="Heuer A."/>
            <person name="Rast P."/>
            <person name="Oberbeckmann S."/>
            <person name="Bunk B."/>
            <person name="Jeske O."/>
            <person name="Meyerdierks A."/>
            <person name="Storesund J.E."/>
            <person name="Kallscheuer N."/>
            <person name="Luecker S."/>
            <person name="Lage O.M."/>
            <person name="Pohl T."/>
            <person name="Merkel B.J."/>
            <person name="Hornburger P."/>
            <person name="Mueller R.-W."/>
            <person name="Bruemmer F."/>
            <person name="Labrenz M."/>
            <person name="Spormann A.M."/>
            <person name="Op den Camp H."/>
            <person name="Overmann J."/>
            <person name="Amann R."/>
            <person name="Jetten M.S.M."/>
            <person name="Mascher T."/>
            <person name="Medema M.H."/>
            <person name="Devos D.P."/>
            <person name="Kaster A.-K."/>
            <person name="Ovreas L."/>
            <person name="Rohde M."/>
            <person name="Galperin M.Y."/>
            <person name="Jogler C."/>
        </authorList>
    </citation>
    <scope>NUCLEOTIDE SEQUENCE [LARGE SCALE GENOMIC DNA]</scope>
    <source>
        <strain evidence="9 10">Poly30</strain>
    </source>
</reference>
<dbReference type="GO" id="GO:0005524">
    <property type="term" value="F:ATP binding"/>
    <property type="evidence" value="ECO:0007669"/>
    <property type="project" value="UniProtKB-UniRule"/>
</dbReference>
<organism evidence="9 10">
    <name type="scientific">Saltatorellus ferox</name>
    <dbReference type="NCBI Taxonomy" id="2528018"/>
    <lineage>
        <taxon>Bacteria</taxon>
        <taxon>Pseudomonadati</taxon>
        <taxon>Planctomycetota</taxon>
        <taxon>Planctomycetia</taxon>
        <taxon>Planctomycetia incertae sedis</taxon>
        <taxon>Saltatorellus</taxon>
    </lineage>
</organism>
<comment type="similarity">
    <text evidence="6">Belongs to the TRAFAC class OBG-HflX-like GTPase superfamily. OBG GTPase family. YchF/OLA1 subfamily.</text>
</comment>
<dbReference type="InterPro" id="IPR006073">
    <property type="entry name" value="GTP-bd"/>
</dbReference>
<evidence type="ECO:0000313" key="10">
    <source>
        <dbReference type="Proteomes" id="UP000320390"/>
    </source>
</evidence>
<dbReference type="InterPro" id="IPR023192">
    <property type="entry name" value="TGS-like_dom_sf"/>
</dbReference>
<dbReference type="InterPro" id="IPR041706">
    <property type="entry name" value="YchF_N"/>
</dbReference>
<dbReference type="OrthoDB" id="9807318at2"/>
<comment type="function">
    <text evidence="6">ATPase that binds to both the 70S ribosome and the 50S ribosomal subunit in a nucleotide-independent manner.</text>
</comment>
<evidence type="ECO:0000256" key="2">
    <source>
        <dbReference type="ARBA" id="ARBA00022723"/>
    </source>
</evidence>
<dbReference type="InterPro" id="IPR027417">
    <property type="entry name" value="P-loop_NTPase"/>
</dbReference>
<feature type="binding site" evidence="6">
    <location>
        <begin position="12"/>
        <end position="17"/>
    </location>
    <ligand>
        <name>ATP</name>
        <dbReference type="ChEBI" id="CHEBI:30616"/>
    </ligand>
</feature>
<keyword evidence="5" id="KW-0460">Magnesium</keyword>
<evidence type="ECO:0000256" key="4">
    <source>
        <dbReference type="ARBA" id="ARBA00022840"/>
    </source>
</evidence>
<dbReference type="GO" id="GO:0043023">
    <property type="term" value="F:ribosomal large subunit binding"/>
    <property type="evidence" value="ECO:0007669"/>
    <property type="project" value="UniProtKB-UniRule"/>
</dbReference>
<name>A0A518EW30_9BACT</name>
<evidence type="ECO:0000256" key="1">
    <source>
        <dbReference type="ARBA" id="ARBA00001946"/>
    </source>
</evidence>
<dbReference type="GO" id="GO:0046872">
    <property type="term" value="F:metal ion binding"/>
    <property type="evidence" value="ECO:0007669"/>
    <property type="project" value="UniProtKB-KW"/>
</dbReference>
<proteinExistence type="inferred from homology"/>
<dbReference type="PANTHER" id="PTHR23305:SF18">
    <property type="entry name" value="OBG-TYPE G DOMAIN-CONTAINING PROTEIN"/>
    <property type="match status" value="1"/>
</dbReference>
<keyword evidence="4 6" id="KW-0067">ATP-binding</keyword>
<dbReference type="FunFam" id="3.10.20.30:FF:000001">
    <property type="entry name" value="Ribosome-binding ATPase YchF"/>
    <property type="match status" value="1"/>
</dbReference>
<dbReference type="AlphaFoldDB" id="A0A518EW30"/>
<evidence type="ECO:0000256" key="3">
    <source>
        <dbReference type="ARBA" id="ARBA00022741"/>
    </source>
</evidence>
<dbReference type="SUPFAM" id="SSF52540">
    <property type="entry name" value="P-loop containing nucleoside triphosphate hydrolases"/>
    <property type="match status" value="1"/>
</dbReference>
<dbReference type="PROSITE" id="PS51880">
    <property type="entry name" value="TGS"/>
    <property type="match status" value="1"/>
</dbReference>
<dbReference type="Gene3D" id="3.10.20.30">
    <property type="match status" value="1"/>
</dbReference>
<dbReference type="GO" id="GO:0005737">
    <property type="term" value="C:cytoplasm"/>
    <property type="evidence" value="ECO:0007669"/>
    <property type="project" value="TreeGrafter"/>
</dbReference>
<dbReference type="GO" id="GO:0016887">
    <property type="term" value="F:ATP hydrolysis activity"/>
    <property type="evidence" value="ECO:0007669"/>
    <property type="project" value="UniProtKB-UniRule"/>
</dbReference>
<protein>
    <recommendedName>
        <fullName evidence="6">Ribosome-binding ATPase YchF</fullName>
    </recommendedName>
</protein>
<dbReference type="GO" id="GO:0005525">
    <property type="term" value="F:GTP binding"/>
    <property type="evidence" value="ECO:0007669"/>
    <property type="project" value="InterPro"/>
</dbReference>
<keyword evidence="2" id="KW-0479">Metal-binding</keyword>
<feature type="domain" description="TGS" evidence="8">
    <location>
        <begin position="278"/>
        <end position="361"/>
    </location>
</feature>
<sequence>MSVSCGIVGLPNVGKSTLFNALTAAGAQEGNFPFCTIEPNVAVAAVPDENLETIHRYIKTDRVLPASVKIVDIAGLIAGASKGEGLGNKFLSNIRETDAIMHVVRCFGGSKVVREEPVDPIKDIEVIELELALADLDTVDKAIDRVSKKARSGDKEHVEMKELYERAKVMLENGDLLRAAPWTERERSLLKPLCLMTTKRMLYVANVTDDDLDGKSDYAQAVAKRAAETGSEWIPICGDIESELRNMEDEERDAFMEDLGITELGLSRLIQATYKLLGLQTYYTAGVKEIRAWTVHEGSKAPQAAGVIHTDFEKAFIRAEVFSVPDLVQFESEAAIRAAGKLRTEGRDYVMRPGDVCHFLIGK</sequence>
<keyword evidence="10" id="KW-1185">Reference proteome</keyword>
<dbReference type="Gene3D" id="1.10.150.300">
    <property type="entry name" value="TGS-like domain"/>
    <property type="match status" value="1"/>
</dbReference>
<dbReference type="RefSeq" id="WP_145200692.1">
    <property type="nucleotide sequence ID" value="NZ_CP036434.1"/>
</dbReference>
<evidence type="ECO:0000313" key="9">
    <source>
        <dbReference type="EMBL" id="QDV08296.1"/>
    </source>
</evidence>
<dbReference type="Gene3D" id="3.40.50.300">
    <property type="entry name" value="P-loop containing nucleotide triphosphate hydrolases"/>
    <property type="match status" value="1"/>
</dbReference>
<dbReference type="SUPFAM" id="SSF81271">
    <property type="entry name" value="TGS-like"/>
    <property type="match status" value="1"/>
</dbReference>
<keyword evidence="3 6" id="KW-0547">Nucleotide-binding</keyword>
<dbReference type="EMBL" id="CP036434">
    <property type="protein sequence ID" value="QDV08296.1"/>
    <property type="molecule type" value="Genomic_DNA"/>
</dbReference>
<dbReference type="PANTHER" id="PTHR23305">
    <property type="entry name" value="OBG GTPASE FAMILY"/>
    <property type="match status" value="1"/>
</dbReference>
<dbReference type="PRINTS" id="PR00326">
    <property type="entry name" value="GTP1OBG"/>
</dbReference>
<gene>
    <name evidence="6 9" type="primary">ychF</name>
    <name evidence="9" type="ORF">Poly30_38330</name>
</gene>
<dbReference type="InterPro" id="IPR031167">
    <property type="entry name" value="G_OBG"/>
</dbReference>
<dbReference type="InterPro" id="IPR012675">
    <property type="entry name" value="Beta-grasp_dom_sf"/>
</dbReference>
<dbReference type="HAMAP" id="MF_00944">
    <property type="entry name" value="YchF_OLA1_ATPase"/>
    <property type="match status" value="1"/>
</dbReference>
<evidence type="ECO:0000259" key="7">
    <source>
        <dbReference type="PROSITE" id="PS51710"/>
    </source>
</evidence>
<feature type="domain" description="OBG-type G" evidence="7">
    <location>
        <begin position="3"/>
        <end position="256"/>
    </location>
</feature>
<accession>A0A518EW30</accession>
<comment type="cofactor">
    <cofactor evidence="1">
        <name>Mg(2+)</name>
        <dbReference type="ChEBI" id="CHEBI:18420"/>
    </cofactor>
</comment>
<dbReference type="CDD" id="cd01900">
    <property type="entry name" value="YchF"/>
    <property type="match status" value="1"/>
</dbReference>
<dbReference type="InterPro" id="IPR012676">
    <property type="entry name" value="TGS-like"/>
</dbReference>
<dbReference type="NCBIfam" id="TIGR00092">
    <property type="entry name" value="redox-regulated ATPase YchF"/>
    <property type="match status" value="1"/>
</dbReference>
<dbReference type="PIRSF" id="PIRSF006641">
    <property type="entry name" value="CHP00092"/>
    <property type="match status" value="1"/>
</dbReference>